<keyword evidence="2" id="KW-1185">Reference proteome</keyword>
<dbReference type="NCBIfam" id="TIGR01643">
    <property type="entry name" value="YD_repeat_2x"/>
    <property type="match status" value="1"/>
</dbReference>
<dbReference type="InterPro" id="IPR031325">
    <property type="entry name" value="RHS_repeat"/>
</dbReference>
<dbReference type="EMBL" id="CP021780">
    <property type="protein sequence ID" value="ASA23033.1"/>
    <property type="molecule type" value="Genomic_DNA"/>
</dbReference>
<sequence length="95" mass="10452">MFENITYPALTDGSVLKTEYTNNKALNWIESVTNKKGSTILSKYVYGYDNNGNITSSTETKIDGTTQTTTYAYDALNRLITTVHPGGGETAIRTM</sequence>
<dbReference type="Pfam" id="PF05593">
    <property type="entry name" value="RHS_repeat"/>
    <property type="match status" value="1"/>
</dbReference>
<dbReference type="Gene3D" id="2.180.10.10">
    <property type="entry name" value="RHS repeat-associated core"/>
    <property type="match status" value="1"/>
</dbReference>
<organism evidence="1 2">
    <name type="scientific">Paenibacillus donghaensis</name>
    <dbReference type="NCBI Taxonomy" id="414771"/>
    <lineage>
        <taxon>Bacteria</taxon>
        <taxon>Bacillati</taxon>
        <taxon>Bacillota</taxon>
        <taxon>Bacilli</taxon>
        <taxon>Bacillales</taxon>
        <taxon>Paenibacillaceae</taxon>
        <taxon>Paenibacillus</taxon>
    </lineage>
</organism>
<dbReference type="InterPro" id="IPR006530">
    <property type="entry name" value="YD"/>
</dbReference>
<protein>
    <submittedName>
        <fullName evidence="1">Uncharacterized protein</fullName>
    </submittedName>
</protein>
<evidence type="ECO:0000313" key="2">
    <source>
        <dbReference type="Proteomes" id="UP000249890"/>
    </source>
</evidence>
<dbReference type="RefSeq" id="WP_087917030.1">
    <property type="nucleotide sequence ID" value="NZ_CP021780.1"/>
</dbReference>
<dbReference type="AlphaFoldDB" id="A0A2Z2KIB5"/>
<gene>
    <name evidence="1" type="ORF">B9T62_20810</name>
</gene>
<accession>A0A2Z2KIB5</accession>
<proteinExistence type="predicted"/>
<evidence type="ECO:0000313" key="1">
    <source>
        <dbReference type="EMBL" id="ASA23033.1"/>
    </source>
</evidence>
<dbReference type="KEGG" id="pdh:B9T62_20810"/>
<dbReference type="Proteomes" id="UP000249890">
    <property type="component" value="Chromosome"/>
</dbReference>
<reference evidence="1 2" key="1">
    <citation type="submission" date="2017-06" db="EMBL/GenBank/DDBJ databases">
        <title>Complete genome sequence of Paenibacillus donghaensis KCTC 13049T isolated from East Sea sediment, South Korea.</title>
        <authorList>
            <person name="Jung B.K."/>
            <person name="Hong S.-J."/>
            <person name="Shin J.-H."/>
        </authorList>
    </citation>
    <scope>NUCLEOTIDE SEQUENCE [LARGE SCALE GENOMIC DNA]</scope>
    <source>
        <strain evidence="1 2">KCTC 13049</strain>
    </source>
</reference>
<name>A0A2Z2KIB5_9BACL</name>